<organism evidence="1 2">
    <name type="scientific">Pseudomonas endophytica</name>
    <dbReference type="NCBI Taxonomy" id="1563157"/>
    <lineage>
        <taxon>Bacteria</taxon>
        <taxon>Pseudomonadati</taxon>
        <taxon>Pseudomonadota</taxon>
        <taxon>Gammaproteobacteria</taxon>
        <taxon>Pseudomonadales</taxon>
        <taxon>Pseudomonadaceae</taxon>
        <taxon>Pseudomonas</taxon>
    </lineage>
</organism>
<keyword evidence="2" id="KW-1185">Reference proteome</keyword>
<reference evidence="1 2" key="1">
    <citation type="submission" date="2015-10" db="EMBL/GenBank/DDBJ databases">
        <title>Pseudomonas helleri sp. nov. and Pseudomonas weihenstephanensis sp. nov., isolated from raw cows milk.</title>
        <authorList>
            <person name="Von Neubeck M."/>
            <person name="Huptas C."/>
            <person name="Wenning M."/>
            <person name="Scherer S."/>
        </authorList>
    </citation>
    <scope>NUCLEOTIDE SEQUENCE [LARGE SCALE GENOMIC DNA]</scope>
    <source>
        <strain evidence="1 2">BSTT44</strain>
    </source>
</reference>
<accession>A0A0Q1CDB7</accession>
<dbReference type="OrthoDB" id="7021051at2"/>
<dbReference type="AlphaFoldDB" id="A0A0Q1CDB7"/>
<dbReference type="STRING" id="1563157.AQS70_14675"/>
<dbReference type="RefSeq" id="WP_055104151.1">
    <property type="nucleotide sequence ID" value="NZ_LLWH01000200.1"/>
</dbReference>
<name>A0A0Q1CDB7_9PSED</name>
<comment type="caution">
    <text evidence="1">The sequence shown here is derived from an EMBL/GenBank/DDBJ whole genome shotgun (WGS) entry which is preliminary data.</text>
</comment>
<gene>
    <name evidence="1" type="ORF">AQS70_14675</name>
</gene>
<evidence type="ECO:0000313" key="1">
    <source>
        <dbReference type="EMBL" id="KQB52328.1"/>
    </source>
</evidence>
<proteinExistence type="predicted"/>
<dbReference type="Proteomes" id="UP000050342">
    <property type="component" value="Unassembled WGS sequence"/>
</dbReference>
<dbReference type="Pfam" id="PF13988">
    <property type="entry name" value="DUF4225"/>
    <property type="match status" value="1"/>
</dbReference>
<evidence type="ECO:0000313" key="2">
    <source>
        <dbReference type="Proteomes" id="UP000050342"/>
    </source>
</evidence>
<sequence>MTEPRCTLQDVSQAADELMALGCKVGAQHINDGATRLAFLEKIKAFADEVYQDIEDGVISAAQGLEAFWDEHKALRDKAVFYAMNGITLAGGVAQVELGVAVTAASYGVGVPLGALFIAHGTNNIYEGVGNIYNGPESPSTVGPTRYFYQQRAGSVYQGNMQYGSMDLMLSVGGMTRLIRKEKSIQLFRHDPINYERAYKQAGKVALFFEAAVDGVTIYSMSKEVKPD</sequence>
<evidence type="ECO:0008006" key="3">
    <source>
        <dbReference type="Google" id="ProtNLM"/>
    </source>
</evidence>
<dbReference type="InterPro" id="IPR025320">
    <property type="entry name" value="DUF4225"/>
</dbReference>
<dbReference type="EMBL" id="LLWH01000200">
    <property type="protein sequence ID" value="KQB52328.1"/>
    <property type="molecule type" value="Genomic_DNA"/>
</dbReference>
<protein>
    <recommendedName>
        <fullName evidence="3">DUF4225 domain-containing protein</fullName>
    </recommendedName>
</protein>